<sequence>MSQYMEDAQLADLLQELLNLASSTGWAHRHGSVLTLSALLRNNPSPIFMSPLFSSIVDRLKNTLKDEKFPLREASTKALGRLLIHQVQSDPSNTTAVVDILSSLVSALYDESSEVRRRALSALKSVAKANPSAIVVHVTIYGPALAECLKDGSTPVRLAAERCALHAFQLTKGTECVQAAQKFITGLDARRLSKFPEHSDDSEESEDDSTSG</sequence>
<gene>
    <name evidence="2" type="ORF">Dsin_021273</name>
</gene>
<name>A0AAE0DYM5_9ROSI</name>
<dbReference type="PANTHER" id="PTHR23346">
    <property type="entry name" value="TRANSLATIONAL ACTIVATOR GCN1-RELATED"/>
    <property type="match status" value="1"/>
</dbReference>
<dbReference type="PANTHER" id="PTHR23346:SF7">
    <property type="entry name" value="STALLED RIBOSOME SENSOR GCN1"/>
    <property type="match status" value="1"/>
</dbReference>
<dbReference type="GO" id="GO:0005829">
    <property type="term" value="C:cytosol"/>
    <property type="evidence" value="ECO:0007669"/>
    <property type="project" value="TreeGrafter"/>
</dbReference>
<protein>
    <recommendedName>
        <fullName evidence="4">ARM repeat superfamily protein</fullName>
    </recommendedName>
</protein>
<evidence type="ECO:0000256" key="1">
    <source>
        <dbReference type="ARBA" id="ARBA00022737"/>
    </source>
</evidence>
<dbReference type="InterPro" id="IPR016024">
    <property type="entry name" value="ARM-type_fold"/>
</dbReference>
<dbReference type="InterPro" id="IPR011989">
    <property type="entry name" value="ARM-like"/>
</dbReference>
<reference evidence="2" key="1">
    <citation type="journal article" date="2023" name="Plant J.">
        <title>Genome sequences and population genomics provide insights into the demographic history, inbreeding, and mutation load of two 'living fossil' tree species of Dipteronia.</title>
        <authorList>
            <person name="Feng Y."/>
            <person name="Comes H.P."/>
            <person name="Chen J."/>
            <person name="Zhu S."/>
            <person name="Lu R."/>
            <person name="Zhang X."/>
            <person name="Li P."/>
            <person name="Qiu J."/>
            <person name="Olsen K.M."/>
            <person name="Qiu Y."/>
        </authorList>
    </citation>
    <scope>NUCLEOTIDE SEQUENCE</scope>
    <source>
        <strain evidence="2">NBL</strain>
    </source>
</reference>
<dbReference type="EMBL" id="JANJYJ010000007">
    <property type="protein sequence ID" value="KAK3197858.1"/>
    <property type="molecule type" value="Genomic_DNA"/>
</dbReference>
<dbReference type="AlphaFoldDB" id="A0AAE0DYM5"/>
<dbReference type="GO" id="GO:0006417">
    <property type="term" value="P:regulation of translation"/>
    <property type="evidence" value="ECO:0007669"/>
    <property type="project" value="TreeGrafter"/>
</dbReference>
<dbReference type="Proteomes" id="UP001281410">
    <property type="component" value="Unassembled WGS sequence"/>
</dbReference>
<organism evidence="2 3">
    <name type="scientific">Dipteronia sinensis</name>
    <dbReference type="NCBI Taxonomy" id="43782"/>
    <lineage>
        <taxon>Eukaryota</taxon>
        <taxon>Viridiplantae</taxon>
        <taxon>Streptophyta</taxon>
        <taxon>Embryophyta</taxon>
        <taxon>Tracheophyta</taxon>
        <taxon>Spermatophyta</taxon>
        <taxon>Magnoliopsida</taxon>
        <taxon>eudicotyledons</taxon>
        <taxon>Gunneridae</taxon>
        <taxon>Pentapetalae</taxon>
        <taxon>rosids</taxon>
        <taxon>malvids</taxon>
        <taxon>Sapindales</taxon>
        <taxon>Sapindaceae</taxon>
        <taxon>Hippocastanoideae</taxon>
        <taxon>Acereae</taxon>
        <taxon>Dipteronia</taxon>
    </lineage>
</organism>
<keyword evidence="3" id="KW-1185">Reference proteome</keyword>
<evidence type="ECO:0008006" key="4">
    <source>
        <dbReference type="Google" id="ProtNLM"/>
    </source>
</evidence>
<accession>A0AAE0DYM5</accession>
<proteinExistence type="predicted"/>
<dbReference type="GO" id="GO:0019887">
    <property type="term" value="F:protein kinase regulator activity"/>
    <property type="evidence" value="ECO:0007669"/>
    <property type="project" value="TreeGrafter"/>
</dbReference>
<dbReference type="SUPFAM" id="SSF48371">
    <property type="entry name" value="ARM repeat"/>
    <property type="match status" value="1"/>
</dbReference>
<dbReference type="Pfam" id="PF25786">
    <property type="entry name" value="HEAT_GCN1_C"/>
    <property type="match status" value="1"/>
</dbReference>
<evidence type="ECO:0000313" key="2">
    <source>
        <dbReference type="EMBL" id="KAK3197858.1"/>
    </source>
</evidence>
<dbReference type="Gene3D" id="1.25.10.10">
    <property type="entry name" value="Leucine-rich Repeat Variant"/>
    <property type="match status" value="2"/>
</dbReference>
<evidence type="ECO:0000313" key="3">
    <source>
        <dbReference type="Proteomes" id="UP001281410"/>
    </source>
</evidence>
<dbReference type="GO" id="GO:0034198">
    <property type="term" value="P:cellular response to amino acid starvation"/>
    <property type="evidence" value="ECO:0007669"/>
    <property type="project" value="TreeGrafter"/>
</dbReference>
<keyword evidence="1" id="KW-0677">Repeat</keyword>
<comment type="caution">
    <text evidence="2">The sequence shown here is derived from an EMBL/GenBank/DDBJ whole genome shotgun (WGS) entry which is preliminary data.</text>
</comment>